<dbReference type="AlphaFoldDB" id="A0A6G1J8F0"/>
<feature type="region of interest" description="Disordered" evidence="1">
    <location>
        <begin position="177"/>
        <end position="200"/>
    </location>
</feature>
<dbReference type="EMBL" id="MU005576">
    <property type="protein sequence ID" value="KAF2686490.1"/>
    <property type="molecule type" value="Genomic_DNA"/>
</dbReference>
<keyword evidence="3" id="KW-1185">Reference proteome</keyword>
<feature type="region of interest" description="Disordered" evidence="1">
    <location>
        <begin position="1"/>
        <end position="28"/>
    </location>
</feature>
<dbReference type="Proteomes" id="UP000799291">
    <property type="component" value="Unassembled WGS sequence"/>
</dbReference>
<feature type="compositionally biased region" description="Basic and acidic residues" evidence="1">
    <location>
        <begin position="18"/>
        <end position="28"/>
    </location>
</feature>
<protein>
    <submittedName>
        <fullName evidence="2">Uncharacterized protein</fullName>
    </submittedName>
</protein>
<reference evidence="2" key="1">
    <citation type="journal article" date="2020" name="Stud. Mycol.">
        <title>101 Dothideomycetes genomes: a test case for predicting lifestyles and emergence of pathogens.</title>
        <authorList>
            <person name="Haridas S."/>
            <person name="Albert R."/>
            <person name="Binder M."/>
            <person name="Bloem J."/>
            <person name="Labutti K."/>
            <person name="Salamov A."/>
            <person name="Andreopoulos B."/>
            <person name="Baker S."/>
            <person name="Barry K."/>
            <person name="Bills G."/>
            <person name="Bluhm B."/>
            <person name="Cannon C."/>
            <person name="Castanera R."/>
            <person name="Culley D."/>
            <person name="Daum C."/>
            <person name="Ezra D."/>
            <person name="Gonzalez J."/>
            <person name="Henrissat B."/>
            <person name="Kuo A."/>
            <person name="Liang C."/>
            <person name="Lipzen A."/>
            <person name="Lutzoni F."/>
            <person name="Magnuson J."/>
            <person name="Mondo S."/>
            <person name="Nolan M."/>
            <person name="Ohm R."/>
            <person name="Pangilinan J."/>
            <person name="Park H.-J."/>
            <person name="Ramirez L."/>
            <person name="Alfaro M."/>
            <person name="Sun H."/>
            <person name="Tritt A."/>
            <person name="Yoshinaga Y."/>
            <person name="Zwiers L.-H."/>
            <person name="Turgeon B."/>
            <person name="Goodwin S."/>
            <person name="Spatafora J."/>
            <person name="Crous P."/>
            <person name="Grigoriev I."/>
        </authorList>
    </citation>
    <scope>NUCLEOTIDE SEQUENCE</scope>
    <source>
        <strain evidence="2">CBS 122367</strain>
    </source>
</reference>
<sequence length="200" mass="22073">MLPNADASRAAVARRVSSRREERPREAARPALAFQGAIIGRPPRGMLHPWSVFSTIKRNQARRSTRRPTFGTCRYADGVNRPLLFRASKDSTAQPAPWLSVPLLAVSPLAASLQDGKHGMGSWHAIAGIRTLLLQEAPLFPARWVLETSPDACNIIAPPPCLPDSQIVRLFEQSFPHRPRKPTKRTATAEHEACTLPEPL</sequence>
<evidence type="ECO:0000313" key="2">
    <source>
        <dbReference type="EMBL" id="KAF2686490.1"/>
    </source>
</evidence>
<evidence type="ECO:0000313" key="3">
    <source>
        <dbReference type="Proteomes" id="UP000799291"/>
    </source>
</evidence>
<evidence type="ECO:0000256" key="1">
    <source>
        <dbReference type="SAM" id="MobiDB-lite"/>
    </source>
</evidence>
<name>A0A6G1J8F0_9PLEO</name>
<gene>
    <name evidence="2" type="ORF">K458DRAFT_386459</name>
</gene>
<proteinExistence type="predicted"/>
<organism evidence="2 3">
    <name type="scientific">Lentithecium fluviatile CBS 122367</name>
    <dbReference type="NCBI Taxonomy" id="1168545"/>
    <lineage>
        <taxon>Eukaryota</taxon>
        <taxon>Fungi</taxon>
        <taxon>Dikarya</taxon>
        <taxon>Ascomycota</taxon>
        <taxon>Pezizomycotina</taxon>
        <taxon>Dothideomycetes</taxon>
        <taxon>Pleosporomycetidae</taxon>
        <taxon>Pleosporales</taxon>
        <taxon>Massarineae</taxon>
        <taxon>Lentitheciaceae</taxon>
        <taxon>Lentithecium</taxon>
    </lineage>
</organism>
<accession>A0A6G1J8F0</accession>